<dbReference type="GO" id="GO:0001046">
    <property type="term" value="F:core promoter sequence-specific DNA binding"/>
    <property type="evidence" value="ECO:0007669"/>
    <property type="project" value="TreeGrafter"/>
</dbReference>
<organism evidence="5 6">
    <name type="scientific">Durio zibethinus</name>
    <name type="common">Durian</name>
    <dbReference type="NCBI Taxonomy" id="66656"/>
    <lineage>
        <taxon>Eukaryota</taxon>
        <taxon>Viridiplantae</taxon>
        <taxon>Streptophyta</taxon>
        <taxon>Embryophyta</taxon>
        <taxon>Tracheophyta</taxon>
        <taxon>Spermatophyta</taxon>
        <taxon>Magnoliopsida</taxon>
        <taxon>eudicotyledons</taxon>
        <taxon>Gunneridae</taxon>
        <taxon>Pentapetalae</taxon>
        <taxon>rosids</taxon>
        <taxon>malvids</taxon>
        <taxon>Malvales</taxon>
        <taxon>Malvaceae</taxon>
        <taxon>Helicteroideae</taxon>
        <taxon>Durio</taxon>
    </lineage>
</organism>
<dbReference type="OrthoDB" id="653904at2759"/>
<protein>
    <submittedName>
        <fullName evidence="6">Dr1-associated corepressor-like</fullName>
    </submittedName>
</protein>
<dbReference type="InterPro" id="IPR050568">
    <property type="entry name" value="Transcr_DNA_Rep_Reg"/>
</dbReference>
<reference evidence="6" key="1">
    <citation type="submission" date="2025-08" db="UniProtKB">
        <authorList>
            <consortium name="RefSeq"/>
        </authorList>
    </citation>
    <scope>IDENTIFICATION</scope>
    <source>
        <tissue evidence="6">Fruit stalk</tissue>
    </source>
</reference>
<feature type="domain" description="Transcription factor CBF/NF-Y/archaeal histone" evidence="4">
    <location>
        <begin position="8"/>
        <end position="71"/>
    </location>
</feature>
<dbReference type="Proteomes" id="UP000515121">
    <property type="component" value="Unplaced"/>
</dbReference>
<dbReference type="Pfam" id="PF00808">
    <property type="entry name" value="CBFD_NFYB_HMF"/>
    <property type="match status" value="1"/>
</dbReference>
<dbReference type="KEGG" id="dzi:111285330"/>
<evidence type="ECO:0000256" key="3">
    <source>
        <dbReference type="SAM" id="MobiDB-lite"/>
    </source>
</evidence>
<dbReference type="Gene3D" id="1.10.20.10">
    <property type="entry name" value="Histone, subunit A"/>
    <property type="match status" value="1"/>
</dbReference>
<dbReference type="GO" id="GO:0016251">
    <property type="term" value="F:RNA polymerase II general transcription initiation factor activity"/>
    <property type="evidence" value="ECO:0007669"/>
    <property type="project" value="TreeGrafter"/>
</dbReference>
<dbReference type="GO" id="GO:0046982">
    <property type="term" value="F:protein heterodimerization activity"/>
    <property type="evidence" value="ECO:0007669"/>
    <property type="project" value="InterPro"/>
</dbReference>
<dbReference type="CDD" id="cd22906">
    <property type="entry name" value="HFD_DRAP1"/>
    <property type="match status" value="1"/>
</dbReference>
<evidence type="ECO:0000256" key="1">
    <source>
        <dbReference type="ARBA" id="ARBA00004123"/>
    </source>
</evidence>
<dbReference type="AlphaFoldDB" id="A0A6P5XQI2"/>
<gene>
    <name evidence="6" type="primary">LOC111285330</name>
</gene>
<feature type="compositionally biased region" description="Basic residues" evidence="3">
    <location>
        <begin position="137"/>
        <end position="147"/>
    </location>
</feature>
<sequence length="274" mass="30711">MKRKLDTRFPAARIKKIMQADEDVGKIAMAVPLLVSKALELFLQDLCDRTYEITLLRGAKTVNSLHLKQCVQGFNVFDFLREIVGKVPDLGGLDAAGEDRSVPKRRKVVDDDQNASDDEPKRSRMHETAHVISCGRGRGRGTGRGRGRGSQITKRDTSAQCEKFEDDLDISYFQEKHTLSCERLDDEAEPEELKKHNPAGKNIEAPVRNFDLNADLDENGDSTTSIAPATTDNIPEKEQLPGWSLSEIENMAIDPIELANLSREIDEEDYDEEV</sequence>
<dbReference type="SUPFAM" id="SSF47113">
    <property type="entry name" value="Histone-fold"/>
    <property type="match status" value="1"/>
</dbReference>
<dbReference type="PANTHER" id="PTHR10252:SF98">
    <property type="entry name" value="TRANSCRIPTION FACTOR CBF_NF-Y_ARCHAEAL HISTONE DOMAIN-CONTAINING PROTEIN"/>
    <property type="match status" value="1"/>
</dbReference>
<evidence type="ECO:0000313" key="5">
    <source>
        <dbReference type="Proteomes" id="UP000515121"/>
    </source>
</evidence>
<dbReference type="FunFam" id="1.10.20.10:FF:000038">
    <property type="entry name" value="dr1-associated corepressor homolog"/>
    <property type="match status" value="1"/>
</dbReference>
<keyword evidence="2" id="KW-0539">Nucleus</keyword>
<evidence type="ECO:0000313" key="6">
    <source>
        <dbReference type="RefSeq" id="XP_022730458.1"/>
    </source>
</evidence>
<comment type="subcellular location">
    <subcellularLocation>
        <location evidence="1">Nucleus</location>
    </subcellularLocation>
</comment>
<evidence type="ECO:0000259" key="4">
    <source>
        <dbReference type="Pfam" id="PF00808"/>
    </source>
</evidence>
<dbReference type="GO" id="GO:0005634">
    <property type="term" value="C:nucleus"/>
    <property type="evidence" value="ECO:0007669"/>
    <property type="project" value="UniProtKB-SubCell"/>
</dbReference>
<dbReference type="GeneID" id="111285330"/>
<evidence type="ECO:0000256" key="2">
    <source>
        <dbReference type="ARBA" id="ARBA00023242"/>
    </source>
</evidence>
<proteinExistence type="predicted"/>
<dbReference type="InterPro" id="IPR009072">
    <property type="entry name" value="Histone-fold"/>
</dbReference>
<dbReference type="RefSeq" id="XP_022730458.1">
    <property type="nucleotide sequence ID" value="XM_022874723.1"/>
</dbReference>
<dbReference type="InterPro" id="IPR003958">
    <property type="entry name" value="CBFA_NFYB_domain"/>
</dbReference>
<dbReference type="PANTHER" id="PTHR10252">
    <property type="entry name" value="HISTONE-LIKE TRANSCRIPTION FACTOR CCAAT-RELATED"/>
    <property type="match status" value="1"/>
</dbReference>
<feature type="region of interest" description="Disordered" evidence="3">
    <location>
        <begin position="94"/>
        <end position="158"/>
    </location>
</feature>
<name>A0A6P5XQI2_DURZI</name>
<feature type="compositionally biased region" description="Basic and acidic residues" evidence="3">
    <location>
        <begin position="118"/>
        <end position="129"/>
    </location>
</feature>
<accession>A0A6P5XQI2</accession>
<keyword evidence="5" id="KW-1185">Reference proteome</keyword>